<dbReference type="Proteomes" id="UP000033188">
    <property type="component" value="Chromosome 1"/>
</dbReference>
<dbReference type="AlphaFoldDB" id="A0A061D1B0"/>
<dbReference type="KEGG" id="bbig:BBBOND_0108940"/>
<evidence type="ECO:0000313" key="3">
    <source>
        <dbReference type="Proteomes" id="UP000033188"/>
    </source>
</evidence>
<protein>
    <recommendedName>
        <fullName evidence="1">HORMA domain-containing protein</fullName>
    </recommendedName>
</protein>
<dbReference type="EMBL" id="LK391707">
    <property type="protein sequence ID" value="CDR94596.1"/>
    <property type="molecule type" value="Genomic_DNA"/>
</dbReference>
<accession>A0A061D1B0</accession>
<dbReference type="VEuPathDB" id="PiroplasmaDB:BBBOND_0108940"/>
<dbReference type="SUPFAM" id="SSF56019">
    <property type="entry name" value="The spindle assembly checkpoint protein mad2"/>
    <property type="match status" value="1"/>
</dbReference>
<dbReference type="InterPro" id="IPR036570">
    <property type="entry name" value="HORMA_dom_sf"/>
</dbReference>
<gene>
    <name evidence="2" type="ORF">BBBOND_0108940</name>
</gene>
<dbReference type="PROSITE" id="PS50815">
    <property type="entry name" value="HORMA"/>
    <property type="match status" value="1"/>
</dbReference>
<reference evidence="3" key="1">
    <citation type="journal article" date="2014" name="Nucleic Acids Res.">
        <title>The evolutionary dynamics of variant antigen genes in Babesia reveal a history of genomic innovation underlying host-parasite interaction.</title>
        <authorList>
            <person name="Jackson A.P."/>
            <person name="Otto T.D."/>
            <person name="Darby A."/>
            <person name="Ramaprasad A."/>
            <person name="Xia D."/>
            <person name="Echaide I.E."/>
            <person name="Farber M."/>
            <person name="Gahlot S."/>
            <person name="Gamble J."/>
            <person name="Gupta D."/>
            <person name="Gupta Y."/>
            <person name="Jackson L."/>
            <person name="Malandrin L."/>
            <person name="Malas T.B."/>
            <person name="Moussa E."/>
            <person name="Nair M."/>
            <person name="Reid A.J."/>
            <person name="Sanders M."/>
            <person name="Sharma J."/>
            <person name="Tracey A."/>
            <person name="Quail M.A."/>
            <person name="Weir W."/>
            <person name="Wastling J.M."/>
            <person name="Hall N."/>
            <person name="Willadsen P."/>
            <person name="Lingelbach K."/>
            <person name="Shiels B."/>
            <person name="Tait A."/>
            <person name="Berriman M."/>
            <person name="Allred D.R."/>
            <person name="Pain A."/>
        </authorList>
    </citation>
    <scope>NUCLEOTIDE SEQUENCE [LARGE SCALE GENOMIC DNA]</scope>
    <source>
        <strain evidence="3">Bond</strain>
    </source>
</reference>
<dbReference type="OrthoDB" id="1806at2759"/>
<keyword evidence="3" id="KW-1185">Reference proteome</keyword>
<dbReference type="GeneID" id="24563137"/>
<sequence>MYNCGYTEILSELRNFVEALIHAVFHKHCIYPQESFVATKRFGITVKYHQKQPVIRYVQEIATLFHQLLRDKVLIALSIVVTNKVTKDTVATYHLQIEPVLYAPKLTHCDSNGLKNELAKALMRLELQTCPPENEHRALRGGHRLLHQTKIDRLAQRSIGAIVKELRRPESTPAAAYTATRPLLRLSDNDSIFSLPRHYISSIFVTTESRRQLGSVKLPVVQLFKTA</sequence>
<proteinExistence type="predicted"/>
<evidence type="ECO:0000313" key="2">
    <source>
        <dbReference type="EMBL" id="CDR94596.1"/>
    </source>
</evidence>
<dbReference type="InterPro" id="IPR003511">
    <property type="entry name" value="HORMA_dom"/>
</dbReference>
<organism evidence="2 3">
    <name type="scientific">Babesia bigemina</name>
    <dbReference type="NCBI Taxonomy" id="5866"/>
    <lineage>
        <taxon>Eukaryota</taxon>
        <taxon>Sar</taxon>
        <taxon>Alveolata</taxon>
        <taxon>Apicomplexa</taxon>
        <taxon>Aconoidasida</taxon>
        <taxon>Piroplasmida</taxon>
        <taxon>Babesiidae</taxon>
        <taxon>Babesia</taxon>
    </lineage>
</organism>
<name>A0A061D1B0_BABBI</name>
<dbReference type="RefSeq" id="XP_012766782.1">
    <property type="nucleotide sequence ID" value="XM_012911328.1"/>
</dbReference>
<evidence type="ECO:0000259" key="1">
    <source>
        <dbReference type="PROSITE" id="PS50815"/>
    </source>
</evidence>
<dbReference type="Gene3D" id="3.30.900.10">
    <property type="entry name" value="HORMA domain"/>
    <property type="match status" value="1"/>
</dbReference>
<feature type="domain" description="HORMA" evidence="1">
    <location>
        <begin position="7"/>
        <end position="227"/>
    </location>
</feature>